<evidence type="ECO:0008006" key="4">
    <source>
        <dbReference type="Google" id="ProtNLM"/>
    </source>
</evidence>
<dbReference type="Proteomes" id="UP000277580">
    <property type="component" value="Unassembled WGS sequence"/>
</dbReference>
<dbReference type="AlphaFoldDB" id="A0A3N4KVH1"/>
<sequence length="70" mass="7892">MLHCESFTIRGGSGLLVVVMLIHTCNVCRSSHRTVDTRQFGEVCTFPIPSYTVKLPWNRVKPLENTDSGR</sequence>
<organism evidence="2 3">
    <name type="scientific">Morchella conica CCBAS932</name>
    <dbReference type="NCBI Taxonomy" id="1392247"/>
    <lineage>
        <taxon>Eukaryota</taxon>
        <taxon>Fungi</taxon>
        <taxon>Dikarya</taxon>
        <taxon>Ascomycota</taxon>
        <taxon>Pezizomycotina</taxon>
        <taxon>Pezizomycetes</taxon>
        <taxon>Pezizales</taxon>
        <taxon>Morchellaceae</taxon>
        <taxon>Morchella</taxon>
    </lineage>
</organism>
<name>A0A3N4KVH1_9PEZI</name>
<evidence type="ECO:0000313" key="2">
    <source>
        <dbReference type="EMBL" id="RPB14530.1"/>
    </source>
</evidence>
<proteinExistence type="predicted"/>
<evidence type="ECO:0000313" key="3">
    <source>
        <dbReference type="Proteomes" id="UP000277580"/>
    </source>
</evidence>
<accession>A0A3N4KVH1</accession>
<dbReference type="EMBL" id="ML119117">
    <property type="protein sequence ID" value="RPB14530.1"/>
    <property type="molecule type" value="Genomic_DNA"/>
</dbReference>
<feature type="chain" id="PRO_5018020413" description="Secreted protein" evidence="1">
    <location>
        <begin position="31"/>
        <end position="70"/>
    </location>
</feature>
<keyword evidence="1" id="KW-0732">Signal</keyword>
<feature type="signal peptide" evidence="1">
    <location>
        <begin position="1"/>
        <end position="30"/>
    </location>
</feature>
<protein>
    <recommendedName>
        <fullName evidence="4">Secreted protein</fullName>
    </recommendedName>
</protein>
<dbReference type="InParanoid" id="A0A3N4KVH1"/>
<reference evidence="2 3" key="1">
    <citation type="journal article" date="2018" name="Nat. Ecol. Evol.">
        <title>Pezizomycetes genomes reveal the molecular basis of ectomycorrhizal truffle lifestyle.</title>
        <authorList>
            <person name="Murat C."/>
            <person name="Payen T."/>
            <person name="Noel B."/>
            <person name="Kuo A."/>
            <person name="Morin E."/>
            <person name="Chen J."/>
            <person name="Kohler A."/>
            <person name="Krizsan K."/>
            <person name="Balestrini R."/>
            <person name="Da Silva C."/>
            <person name="Montanini B."/>
            <person name="Hainaut M."/>
            <person name="Levati E."/>
            <person name="Barry K.W."/>
            <person name="Belfiori B."/>
            <person name="Cichocki N."/>
            <person name="Clum A."/>
            <person name="Dockter R.B."/>
            <person name="Fauchery L."/>
            <person name="Guy J."/>
            <person name="Iotti M."/>
            <person name="Le Tacon F."/>
            <person name="Lindquist E.A."/>
            <person name="Lipzen A."/>
            <person name="Malagnac F."/>
            <person name="Mello A."/>
            <person name="Molinier V."/>
            <person name="Miyauchi S."/>
            <person name="Poulain J."/>
            <person name="Riccioni C."/>
            <person name="Rubini A."/>
            <person name="Sitrit Y."/>
            <person name="Splivallo R."/>
            <person name="Traeger S."/>
            <person name="Wang M."/>
            <person name="Zifcakova L."/>
            <person name="Wipf D."/>
            <person name="Zambonelli A."/>
            <person name="Paolocci F."/>
            <person name="Nowrousian M."/>
            <person name="Ottonello S."/>
            <person name="Baldrian P."/>
            <person name="Spatafora J.W."/>
            <person name="Henrissat B."/>
            <person name="Nagy L.G."/>
            <person name="Aury J.M."/>
            <person name="Wincker P."/>
            <person name="Grigoriev I.V."/>
            <person name="Bonfante P."/>
            <person name="Martin F.M."/>
        </authorList>
    </citation>
    <scope>NUCLEOTIDE SEQUENCE [LARGE SCALE GENOMIC DNA]</scope>
    <source>
        <strain evidence="2 3">CCBAS932</strain>
    </source>
</reference>
<gene>
    <name evidence="2" type="ORF">P167DRAFT_533958</name>
</gene>
<evidence type="ECO:0000256" key="1">
    <source>
        <dbReference type="SAM" id="SignalP"/>
    </source>
</evidence>
<keyword evidence="3" id="KW-1185">Reference proteome</keyword>